<dbReference type="RefSeq" id="WP_046230630.1">
    <property type="nucleotide sequence ID" value="NZ_FONN01000001.1"/>
</dbReference>
<keyword evidence="1" id="KW-1133">Transmembrane helix</keyword>
<feature type="transmembrane region" description="Helical" evidence="1">
    <location>
        <begin position="145"/>
        <end position="165"/>
    </location>
</feature>
<keyword evidence="1" id="KW-0472">Membrane</keyword>
<evidence type="ECO:0000313" key="2">
    <source>
        <dbReference type="EMBL" id="SFE14813.1"/>
    </source>
</evidence>
<gene>
    <name evidence="2" type="ORF">SAMN04487969_101315</name>
</gene>
<dbReference type="EMBL" id="FONN01000001">
    <property type="protein sequence ID" value="SFE14813.1"/>
    <property type="molecule type" value="Genomic_DNA"/>
</dbReference>
<dbReference type="AlphaFoldDB" id="A0A1I1Y9L0"/>
<dbReference type="OrthoDB" id="4336274at2"/>
<feature type="transmembrane region" description="Helical" evidence="1">
    <location>
        <begin position="219"/>
        <end position="239"/>
    </location>
</feature>
<feature type="transmembrane region" description="Helical" evidence="1">
    <location>
        <begin position="60"/>
        <end position="79"/>
    </location>
</feature>
<evidence type="ECO:0000256" key="1">
    <source>
        <dbReference type="SAM" id="Phobius"/>
    </source>
</evidence>
<feature type="transmembrane region" description="Helical" evidence="1">
    <location>
        <begin position="18"/>
        <end position="40"/>
    </location>
</feature>
<feature type="transmembrane region" description="Helical" evidence="1">
    <location>
        <begin position="107"/>
        <end position="133"/>
    </location>
</feature>
<feature type="transmembrane region" description="Helical" evidence="1">
    <location>
        <begin position="172"/>
        <end position="189"/>
    </location>
</feature>
<proteinExistence type="predicted"/>
<reference evidence="3" key="1">
    <citation type="submission" date="2016-10" db="EMBL/GenBank/DDBJ databases">
        <authorList>
            <person name="Varghese N."/>
            <person name="Submissions S."/>
        </authorList>
    </citation>
    <scope>NUCLEOTIDE SEQUENCE [LARGE SCALE GENOMIC DNA]</scope>
    <source>
        <strain evidence="3">CGMCC 1.10223</strain>
    </source>
</reference>
<dbReference type="PANTHER" id="PTHR37305">
    <property type="entry name" value="INTEGRAL MEMBRANE PROTEIN-RELATED"/>
    <property type="match status" value="1"/>
</dbReference>
<dbReference type="PANTHER" id="PTHR37305:SF1">
    <property type="entry name" value="MEMBRANE PROTEIN"/>
    <property type="match status" value="1"/>
</dbReference>
<dbReference type="Proteomes" id="UP000183410">
    <property type="component" value="Unassembled WGS sequence"/>
</dbReference>
<evidence type="ECO:0000313" key="3">
    <source>
        <dbReference type="Proteomes" id="UP000183410"/>
    </source>
</evidence>
<keyword evidence="3" id="KW-1185">Reference proteome</keyword>
<organism evidence="2 3">
    <name type="scientific">Paenibacillus algorifonticola</name>
    <dbReference type="NCBI Taxonomy" id="684063"/>
    <lineage>
        <taxon>Bacteria</taxon>
        <taxon>Bacillati</taxon>
        <taxon>Bacillota</taxon>
        <taxon>Bacilli</taxon>
        <taxon>Bacillales</taxon>
        <taxon>Paenibacillaceae</taxon>
        <taxon>Paenibacillus</taxon>
    </lineage>
</organism>
<sequence>MVDLLYTEILKLKRSKMFLLSMIGAAVAPFLVVVSTYIHIKTKDPTLFVPFEELFFDSNLYTVLLVGVPLYGVVTAYLFNREYAEDTLKNLLTIPVSRTSLMLSKMLLLFLWIMLLTILAWGLTLLLGILGQFEGLSTLLLVESLRKFIIAGAFLFILSTPIILITIVLKNFVPTIVLTIVITLINVMSSNSEYKGLVPWTAAFDIANDTLLPVYPPEYSYIAIGATSIVGFIATLVYFRKADIH</sequence>
<protein>
    <submittedName>
        <fullName evidence="2">Bacitracin transport system permease protein</fullName>
    </submittedName>
</protein>
<accession>A0A1I1Y9L0</accession>
<name>A0A1I1Y9L0_9BACL</name>
<keyword evidence="1" id="KW-0812">Transmembrane</keyword>
<dbReference type="Pfam" id="PF12730">
    <property type="entry name" value="ABC2_membrane_4"/>
    <property type="match status" value="1"/>
</dbReference>